<evidence type="ECO:0000256" key="9">
    <source>
        <dbReference type="NCBIfam" id="TIGR02209"/>
    </source>
</evidence>
<dbReference type="EMBL" id="SACQ01000005">
    <property type="protein sequence ID" value="RVU30476.1"/>
    <property type="molecule type" value="Genomic_DNA"/>
</dbReference>
<dbReference type="AlphaFoldDB" id="A0A437Q7M3"/>
<dbReference type="GO" id="GO:0005886">
    <property type="term" value="C:plasma membrane"/>
    <property type="evidence" value="ECO:0007669"/>
    <property type="project" value="UniProtKB-SubCell"/>
</dbReference>
<sequence length="131" mass="14757">MDLSIGDKLGVWIKPERSAQSKPKPQAQAQVKESLLPADAVVRPLVVSALLTVLVVFSALSVIYSAFEYRRLFNDQQQLIQQWDEIQVEWGQLLLEQSALGANSRVEQLATQQLKMATPSPDHVEIVQYER</sequence>
<dbReference type="Proteomes" id="UP000282818">
    <property type="component" value="Unassembled WGS sequence"/>
</dbReference>
<dbReference type="NCBIfam" id="TIGR02209">
    <property type="entry name" value="ftsL_broad"/>
    <property type="match status" value="1"/>
</dbReference>
<dbReference type="PANTHER" id="PTHR37479">
    <property type="entry name" value="CELL DIVISION PROTEIN FTSL"/>
    <property type="match status" value="1"/>
</dbReference>
<dbReference type="GO" id="GO:0032153">
    <property type="term" value="C:cell division site"/>
    <property type="evidence" value="ECO:0007669"/>
    <property type="project" value="UniProtKB-UniRule"/>
</dbReference>
<dbReference type="HAMAP" id="MF_00910">
    <property type="entry name" value="FtsL"/>
    <property type="match status" value="1"/>
</dbReference>
<name>A0A437Q7M3_9GAMM</name>
<comment type="subcellular location">
    <subcellularLocation>
        <location evidence="8">Cell inner membrane</location>
        <topology evidence="8">Single-pass type II membrane protein</topology>
    </subcellularLocation>
    <subcellularLocation>
        <location evidence="1">Cell membrane</location>
        <topology evidence="1">Single-pass type II membrane protein</topology>
    </subcellularLocation>
    <text evidence="8">Localizes to the division septum where it forms a ring structure.</text>
</comment>
<evidence type="ECO:0000256" key="4">
    <source>
        <dbReference type="ARBA" id="ARBA00022692"/>
    </source>
</evidence>
<gene>
    <name evidence="8 10" type="primary">ftsL</name>
    <name evidence="10" type="ORF">EOE65_12610</name>
</gene>
<evidence type="ECO:0000313" key="11">
    <source>
        <dbReference type="Proteomes" id="UP000282818"/>
    </source>
</evidence>
<evidence type="ECO:0000256" key="1">
    <source>
        <dbReference type="ARBA" id="ARBA00004401"/>
    </source>
</evidence>
<keyword evidence="8" id="KW-0997">Cell inner membrane</keyword>
<feature type="transmembrane region" description="Helical" evidence="8">
    <location>
        <begin position="45"/>
        <end position="67"/>
    </location>
</feature>
<accession>A0A437Q7M3</accession>
<evidence type="ECO:0000256" key="7">
    <source>
        <dbReference type="ARBA" id="ARBA00023306"/>
    </source>
</evidence>
<evidence type="ECO:0000256" key="8">
    <source>
        <dbReference type="HAMAP-Rule" id="MF_00910"/>
    </source>
</evidence>
<evidence type="ECO:0000256" key="5">
    <source>
        <dbReference type="ARBA" id="ARBA00022989"/>
    </source>
</evidence>
<keyword evidence="5 8" id="KW-1133">Transmembrane helix</keyword>
<comment type="subunit">
    <text evidence="8">Part of a complex composed of FtsB, FtsL and FtsQ.</text>
</comment>
<comment type="caution">
    <text evidence="10">The sequence shown here is derived from an EMBL/GenBank/DDBJ whole genome shotgun (WGS) entry which is preliminary data.</text>
</comment>
<evidence type="ECO:0000256" key="2">
    <source>
        <dbReference type="ARBA" id="ARBA00022475"/>
    </source>
</evidence>
<proteinExistence type="inferred from homology"/>
<evidence type="ECO:0000256" key="3">
    <source>
        <dbReference type="ARBA" id="ARBA00022618"/>
    </source>
</evidence>
<dbReference type="InterPro" id="IPR011922">
    <property type="entry name" value="Cell_div_FtsL"/>
</dbReference>
<keyword evidence="7 8" id="KW-0131">Cell cycle</keyword>
<dbReference type="RefSeq" id="WP_127694672.1">
    <property type="nucleotide sequence ID" value="NZ_SACQ01000005.1"/>
</dbReference>
<keyword evidence="4 8" id="KW-0812">Transmembrane</keyword>
<keyword evidence="3 8" id="KW-0132">Cell division</keyword>
<keyword evidence="6 8" id="KW-0472">Membrane</keyword>
<evidence type="ECO:0000313" key="10">
    <source>
        <dbReference type="EMBL" id="RVU30476.1"/>
    </source>
</evidence>
<comment type="similarity">
    <text evidence="8">Belongs to the FtsL family.</text>
</comment>
<dbReference type="PANTHER" id="PTHR37479:SF1">
    <property type="entry name" value="CELL DIVISION PROTEIN FTSL"/>
    <property type="match status" value="1"/>
</dbReference>
<evidence type="ECO:0000256" key="6">
    <source>
        <dbReference type="ARBA" id="ARBA00023136"/>
    </source>
</evidence>
<comment type="function">
    <text evidence="8">Essential cell division protein. May link together the upstream cell division proteins, which are predominantly cytoplasmic, with the downstream cell division proteins, which are predominantly periplasmic.</text>
</comment>
<keyword evidence="11" id="KW-1185">Reference proteome</keyword>
<protein>
    <recommendedName>
        <fullName evidence="8 9">Cell division protein FtsL</fullName>
    </recommendedName>
</protein>
<reference evidence="10 11" key="1">
    <citation type="submission" date="2019-01" db="EMBL/GenBank/DDBJ databases">
        <authorList>
            <person name="Chen W.-M."/>
        </authorList>
    </citation>
    <scope>NUCLEOTIDE SEQUENCE [LARGE SCALE GENOMIC DNA]</scope>
    <source>
        <strain evidence="10 11">HPM-16</strain>
    </source>
</reference>
<organism evidence="10 11">
    <name type="scientific">Neptunomonas marina</name>
    <dbReference type="NCBI Taxonomy" id="1815562"/>
    <lineage>
        <taxon>Bacteria</taxon>
        <taxon>Pseudomonadati</taxon>
        <taxon>Pseudomonadota</taxon>
        <taxon>Gammaproteobacteria</taxon>
        <taxon>Oceanospirillales</taxon>
        <taxon>Oceanospirillaceae</taxon>
        <taxon>Neptunomonas</taxon>
    </lineage>
</organism>
<keyword evidence="2 8" id="KW-1003">Cell membrane</keyword>
<dbReference type="Pfam" id="PF04999">
    <property type="entry name" value="FtsL"/>
    <property type="match status" value="1"/>
</dbReference>
<dbReference type="GO" id="GO:0043093">
    <property type="term" value="P:FtsZ-dependent cytokinesis"/>
    <property type="evidence" value="ECO:0007669"/>
    <property type="project" value="UniProtKB-UniRule"/>
</dbReference>